<gene>
    <name evidence="10" type="ORF">SODALDRAFT_344920</name>
</gene>
<name>A0A3N2PUJ4_SODAK</name>
<feature type="region of interest" description="Disordered" evidence="9">
    <location>
        <begin position="1"/>
        <end position="81"/>
    </location>
</feature>
<keyword evidence="5 8" id="KW-0812">Transmembrane</keyword>
<keyword evidence="6 8" id="KW-1133">Transmembrane helix</keyword>
<keyword evidence="11" id="KW-1185">Reference proteome</keyword>
<evidence type="ECO:0000256" key="9">
    <source>
        <dbReference type="SAM" id="MobiDB-lite"/>
    </source>
</evidence>
<dbReference type="GO" id="GO:0005886">
    <property type="term" value="C:plasma membrane"/>
    <property type="evidence" value="ECO:0007669"/>
    <property type="project" value="UniProtKB-SubCell"/>
</dbReference>
<proteinExistence type="inferred from homology"/>
<evidence type="ECO:0000313" key="10">
    <source>
        <dbReference type="EMBL" id="ROT38169.1"/>
    </source>
</evidence>
<dbReference type="OrthoDB" id="44736at2759"/>
<feature type="transmembrane region" description="Helical" evidence="8">
    <location>
        <begin position="244"/>
        <end position="268"/>
    </location>
</feature>
<feature type="transmembrane region" description="Helical" evidence="8">
    <location>
        <begin position="442"/>
        <end position="467"/>
    </location>
</feature>
<feature type="compositionally biased region" description="Low complexity" evidence="9">
    <location>
        <begin position="32"/>
        <end position="50"/>
    </location>
</feature>
<evidence type="ECO:0000256" key="5">
    <source>
        <dbReference type="ARBA" id="ARBA00022692"/>
    </source>
</evidence>
<comment type="subcellular location">
    <subcellularLocation>
        <location evidence="2 8">Cell membrane</location>
        <topology evidence="2 8">Multi-pass membrane protein</topology>
    </subcellularLocation>
</comment>
<sequence length="544" mass="60389">MSSQQYYGQQAGYQGPGGYQPGQSYHPPPPQQSYQQPNYGYNQPYQKNNGHQPGYPPPQPPGDAYGYHPPAPPPQGHDPEKYSFDQAFKVEKPKWHDLWAAVLFILFFLGFTAVSGISINGYVNSSSGGGIYRDESSFALNSNTIILFAFVLVVAVVLGYGYVWLARLFPKQFIWATGILNIAFAIGLAIYFFYRRSWGGAIVFLIFGLLLAFFFYTWIPRIPFSALLLRTAIDVAKRYGHVYLVSWLGGLLGAAFAAWYAVTLVAVYDRFQPDPQNPNCADGSCSRARVIGLIVFITFSMYWISEVIKNVIHTAISGVYGSWYFCAHNFPHAATRGALKRALTYSFGSICFGSLVVAIINFLRHICSVARMQAGAEGDLITWALFCVLSCILAVIDWAITFLNRYAFCHIALYGKAYLPAAKDTWAMIKDRGIDALINECLIGPVLSFGATFVGYASALLAFLYITLTDPPYNRGGDYTAVIVAFSFLIGLQIANIFTTPISSGIDTIFVAAAWDPEVMIRDHPELYHEMVRVYPHVQQAIHA</sequence>
<keyword evidence="7 8" id="KW-0472">Membrane</keyword>
<reference evidence="10 11" key="1">
    <citation type="journal article" date="2018" name="Mol. Ecol.">
        <title>The obligate alkalophilic soda-lake fungus Sodiomyces alkalinus has shifted to a protein diet.</title>
        <authorList>
            <person name="Grum-Grzhimaylo A.A."/>
            <person name="Falkoski D.L."/>
            <person name="van den Heuvel J."/>
            <person name="Valero-Jimenez C.A."/>
            <person name="Min B."/>
            <person name="Choi I.G."/>
            <person name="Lipzen A."/>
            <person name="Daum C.G."/>
            <person name="Aanen D.K."/>
            <person name="Tsang A."/>
            <person name="Henrissat B."/>
            <person name="Bilanenko E.N."/>
            <person name="de Vries R.P."/>
            <person name="van Kan J.A.L."/>
            <person name="Grigoriev I.V."/>
            <person name="Debets A.J.M."/>
        </authorList>
    </citation>
    <scope>NUCLEOTIDE SEQUENCE [LARGE SCALE GENOMIC DNA]</scope>
    <source>
        <strain evidence="10 11">F11</strain>
    </source>
</reference>
<organism evidence="10 11">
    <name type="scientific">Sodiomyces alkalinus (strain CBS 110278 / VKM F-3762 / F11)</name>
    <name type="common">Alkaliphilic filamentous fungus</name>
    <dbReference type="NCBI Taxonomy" id="1314773"/>
    <lineage>
        <taxon>Eukaryota</taxon>
        <taxon>Fungi</taxon>
        <taxon>Dikarya</taxon>
        <taxon>Ascomycota</taxon>
        <taxon>Pezizomycotina</taxon>
        <taxon>Sordariomycetes</taxon>
        <taxon>Hypocreomycetidae</taxon>
        <taxon>Glomerellales</taxon>
        <taxon>Plectosphaerellaceae</taxon>
        <taxon>Sodiomyces</taxon>
    </lineage>
</organism>
<feature type="compositionally biased region" description="Low complexity" evidence="9">
    <location>
        <begin position="1"/>
        <end position="13"/>
    </location>
</feature>
<evidence type="ECO:0000256" key="8">
    <source>
        <dbReference type="RuleBase" id="RU368066"/>
    </source>
</evidence>
<feature type="transmembrane region" description="Helical" evidence="8">
    <location>
        <begin position="383"/>
        <end position="403"/>
    </location>
</feature>
<dbReference type="InterPro" id="IPR007603">
    <property type="entry name" value="Choline_transptr-like"/>
</dbReference>
<dbReference type="RefSeq" id="XP_028465975.1">
    <property type="nucleotide sequence ID" value="XM_028613184.1"/>
</dbReference>
<feature type="transmembrane region" description="Helical" evidence="8">
    <location>
        <begin position="479"/>
        <end position="498"/>
    </location>
</feature>
<evidence type="ECO:0000256" key="6">
    <source>
        <dbReference type="ARBA" id="ARBA00022989"/>
    </source>
</evidence>
<feature type="transmembrane region" description="Helical" evidence="8">
    <location>
        <begin position="342"/>
        <end position="363"/>
    </location>
</feature>
<dbReference type="GeneID" id="39581662"/>
<accession>A0A3N2PUJ4</accession>
<feature type="transmembrane region" description="Helical" evidence="8">
    <location>
        <begin position="144"/>
        <end position="166"/>
    </location>
</feature>
<evidence type="ECO:0000256" key="7">
    <source>
        <dbReference type="ARBA" id="ARBA00023136"/>
    </source>
</evidence>
<evidence type="ECO:0000256" key="2">
    <source>
        <dbReference type="ARBA" id="ARBA00004651"/>
    </source>
</evidence>
<dbReference type="PANTHER" id="PTHR12385:SF4">
    <property type="entry name" value="PROTEIN PNS1"/>
    <property type="match status" value="1"/>
</dbReference>
<dbReference type="GO" id="GO:0022857">
    <property type="term" value="F:transmembrane transporter activity"/>
    <property type="evidence" value="ECO:0007669"/>
    <property type="project" value="UniProtKB-UniRule"/>
</dbReference>
<evidence type="ECO:0000256" key="3">
    <source>
        <dbReference type="ARBA" id="ARBA00007168"/>
    </source>
</evidence>
<dbReference type="PANTHER" id="PTHR12385">
    <property type="entry name" value="CHOLINE TRANSPORTER-LIKE (SLC FAMILY 44)"/>
    <property type="match status" value="1"/>
</dbReference>
<dbReference type="AlphaFoldDB" id="A0A3N2PUJ4"/>
<feature type="transmembrane region" description="Helical" evidence="8">
    <location>
        <begin position="288"/>
        <end position="305"/>
    </location>
</feature>
<dbReference type="Proteomes" id="UP000272025">
    <property type="component" value="Unassembled WGS sequence"/>
</dbReference>
<protein>
    <recommendedName>
        <fullName evidence="4 8">Protein PNS1</fullName>
    </recommendedName>
</protein>
<feature type="transmembrane region" description="Helical" evidence="8">
    <location>
        <begin position="201"/>
        <end position="219"/>
    </location>
</feature>
<comment type="similarity">
    <text evidence="3 8">Belongs to the CTL (choline transporter-like) family.</text>
</comment>
<evidence type="ECO:0000313" key="11">
    <source>
        <dbReference type="Proteomes" id="UP000272025"/>
    </source>
</evidence>
<evidence type="ECO:0000256" key="4">
    <source>
        <dbReference type="ARBA" id="ARBA00015388"/>
    </source>
</evidence>
<dbReference type="EMBL" id="ML119056">
    <property type="protein sequence ID" value="ROT38169.1"/>
    <property type="molecule type" value="Genomic_DNA"/>
</dbReference>
<comment type="function">
    <text evidence="1 8">Probably involved in transport through the plasma membrane.</text>
</comment>
<feature type="transmembrane region" description="Helical" evidence="8">
    <location>
        <begin position="172"/>
        <end position="194"/>
    </location>
</feature>
<dbReference type="Pfam" id="PF04515">
    <property type="entry name" value="Choline_transpo"/>
    <property type="match status" value="1"/>
</dbReference>
<evidence type="ECO:0000256" key="1">
    <source>
        <dbReference type="ARBA" id="ARBA00002957"/>
    </source>
</evidence>
<dbReference type="STRING" id="1314773.A0A3N2PUJ4"/>
<feature type="transmembrane region" description="Helical" evidence="8">
    <location>
        <begin position="98"/>
        <end position="123"/>
    </location>
</feature>